<proteinExistence type="predicted"/>
<dbReference type="Proteomes" id="UP001295469">
    <property type="component" value="Chromosome C04"/>
</dbReference>
<dbReference type="AlphaFoldDB" id="A0A816JYQ7"/>
<accession>A0A816JYQ7</accession>
<evidence type="ECO:0000256" key="1">
    <source>
        <dbReference type="SAM" id="MobiDB-lite"/>
    </source>
</evidence>
<sequence>MKGKRRFCGGVRPPTQQDISKGVPASGSNNDNEPSVVVPNQVKLWTRRRGRFIVDSDGERIEESSGVWIGINGTVLTCETEAITPVKKTETMEKQRSHPFVCIPMFKQVEQAQRQGLQVRESCGEKELISTHTVVQIEALQREVKSPFSPEVVLGKEACPKIDPETALNKFHCAHEPSEDRYPEIRCTKKHNKCFKSWKFKFKRRNMGKERQKKHVQYTASQEEHRGCWLQRRKEKQFLKSCQWKYKSEMTKLTLHDQFLCFEMVNSERVDWLQNITSPLLLKYKVQMGCTHVKKNKGMCYVLKNSSDALVSISGKGDAGLIKRSDVSLRNKEMGVSRGTLCSRRQFLARRTDHTVQKERHHQEKLYVAGSFKFTQRSYAPEKLNDLPLNQLGCYFAVLQSWLDIEIHIFVADELSDDMGSVEMRQHELKELMASDVTFQLKHKWRFQQLQPFAVKVTESEDQFYDLMLHRGTLNSEADTLGLLSLCYMGTVVHFYLGSYQKFSEIQRPHLLQKLHSGFIVLRQDNVCFRVLVLLGLSLARTILQRVHNIWHRWRSKNWWFKFKNKAVLYIEAWGQASFQRWGY</sequence>
<feature type="region of interest" description="Disordered" evidence="1">
    <location>
        <begin position="1"/>
        <end position="36"/>
    </location>
</feature>
<name>A0A816JYQ7_BRANA</name>
<organism evidence="2">
    <name type="scientific">Brassica napus</name>
    <name type="common">Rape</name>
    <dbReference type="NCBI Taxonomy" id="3708"/>
    <lineage>
        <taxon>Eukaryota</taxon>
        <taxon>Viridiplantae</taxon>
        <taxon>Streptophyta</taxon>
        <taxon>Embryophyta</taxon>
        <taxon>Tracheophyta</taxon>
        <taxon>Spermatophyta</taxon>
        <taxon>Magnoliopsida</taxon>
        <taxon>eudicotyledons</taxon>
        <taxon>Gunneridae</taxon>
        <taxon>Pentapetalae</taxon>
        <taxon>rosids</taxon>
        <taxon>malvids</taxon>
        <taxon>Brassicales</taxon>
        <taxon>Brassicaceae</taxon>
        <taxon>Brassiceae</taxon>
        <taxon>Brassica</taxon>
    </lineage>
</organism>
<reference evidence="2" key="1">
    <citation type="submission" date="2021-01" db="EMBL/GenBank/DDBJ databases">
        <authorList>
            <consortium name="Genoscope - CEA"/>
            <person name="William W."/>
        </authorList>
    </citation>
    <scope>NUCLEOTIDE SEQUENCE</scope>
</reference>
<dbReference type="EMBL" id="HG994368">
    <property type="protein sequence ID" value="CAF1853097.1"/>
    <property type="molecule type" value="Genomic_DNA"/>
</dbReference>
<protein>
    <submittedName>
        <fullName evidence="2">(rape) hypothetical protein</fullName>
    </submittedName>
</protein>
<evidence type="ECO:0000313" key="2">
    <source>
        <dbReference type="EMBL" id="CAF1853097.1"/>
    </source>
</evidence>
<gene>
    <name evidence="2" type="ORF">DARMORV10_C04P38290.1</name>
</gene>